<protein>
    <submittedName>
        <fullName evidence="2">Uncharacterized protein</fullName>
    </submittedName>
</protein>
<dbReference type="PANTHER" id="PTHR15002:SF0">
    <property type="entry name" value="RIBOSOMAL BIOGENESIS PROTEIN LAS1L"/>
    <property type="match status" value="1"/>
</dbReference>
<name>A0AAD9JKU2_9ANNE</name>
<dbReference type="EMBL" id="JAODUP010000272">
    <property type="protein sequence ID" value="KAK2154288.1"/>
    <property type="molecule type" value="Genomic_DNA"/>
</dbReference>
<dbReference type="PANTHER" id="PTHR15002">
    <property type="entry name" value="RIBOSOMAL BIOGENESIS PROTEIN LAS1L"/>
    <property type="match status" value="1"/>
</dbReference>
<dbReference type="Pfam" id="PF04031">
    <property type="entry name" value="Las1"/>
    <property type="match status" value="1"/>
</dbReference>
<proteinExistence type="predicted"/>
<evidence type="ECO:0000313" key="3">
    <source>
        <dbReference type="Proteomes" id="UP001208570"/>
    </source>
</evidence>
<reference evidence="2" key="1">
    <citation type="journal article" date="2023" name="Mol. Biol. Evol.">
        <title>Third-Generation Sequencing Reveals the Adaptive Role of the Epigenome in Three Deep-Sea Polychaetes.</title>
        <authorList>
            <person name="Perez M."/>
            <person name="Aroh O."/>
            <person name="Sun Y."/>
            <person name="Lan Y."/>
            <person name="Juniper S.K."/>
            <person name="Young C.R."/>
            <person name="Angers B."/>
            <person name="Qian P.Y."/>
        </authorList>
    </citation>
    <scope>NUCLEOTIDE SEQUENCE</scope>
    <source>
        <strain evidence="2">P08H-3</strain>
    </source>
</reference>
<sequence length="581" mass="64895">MLFTMICLVMIISDRNMLLLGSPFGKAGIECTWYLMAALIQDRELQQDVNEQQLCLSYAMAIVRFVNHLTEKGQNKTYVQAVHVLAEELGLPLWLVEMRHDATHASLPSLSLLRCATQYALAWIKREYWDATVYDDSSDEEGAAPSPQANLKMNEKQLSDKLIEFMQEQFSRTSELGDERRVKSITTDLKKFISKCREKFVSLLASEGYLILTELQLQALNIDVKYLTTSSKLVLPKVIVSFWQPVISLCQSMGLLPQILMHLGQDLSDKNTLYDRLRAGWITTIIRALSKPGVENAIPITRQRIILESPVFDAPYTIIPPPPDLTMGIVPRGSRDTGLHLKNTAAEIDGLRLLRICLHSPNIYTCKLITSQLPANTGHTSVTSMPTNRLYGLVGSYQYSVKIMDKYSVMSPLYSLFTDLDIPLSNKQKDELVELLQCCSDGGSCGQTQTSDKSFDSIYTVDSLLKASDVENSCETSPEDGTWQFAGGLVDWASYPIGSCPHGPLTYNGLELEESVNKLLCTTEQHSERNLKSCDSEITGEESGESDVCEEVDMDVVDDLDTDSRSQLSVAEIMKNVSLFN</sequence>
<gene>
    <name evidence="2" type="ORF">LSH36_272g06061</name>
</gene>
<dbReference type="GO" id="GO:0004519">
    <property type="term" value="F:endonuclease activity"/>
    <property type="evidence" value="ECO:0007669"/>
    <property type="project" value="InterPro"/>
</dbReference>
<dbReference type="Proteomes" id="UP001208570">
    <property type="component" value="Unassembled WGS sequence"/>
</dbReference>
<feature type="signal peptide" evidence="1">
    <location>
        <begin position="1"/>
        <end position="21"/>
    </location>
</feature>
<comment type="caution">
    <text evidence="2">The sequence shown here is derived from an EMBL/GenBank/DDBJ whole genome shotgun (WGS) entry which is preliminary data.</text>
</comment>
<dbReference type="GO" id="GO:0000470">
    <property type="term" value="P:maturation of LSU-rRNA"/>
    <property type="evidence" value="ECO:0007669"/>
    <property type="project" value="TreeGrafter"/>
</dbReference>
<dbReference type="GO" id="GO:0030687">
    <property type="term" value="C:preribosome, large subunit precursor"/>
    <property type="evidence" value="ECO:0007669"/>
    <property type="project" value="TreeGrafter"/>
</dbReference>
<keyword evidence="1" id="KW-0732">Signal</keyword>
<evidence type="ECO:0000313" key="2">
    <source>
        <dbReference type="EMBL" id="KAK2154288.1"/>
    </source>
</evidence>
<dbReference type="GO" id="GO:0000460">
    <property type="term" value="P:maturation of 5.8S rRNA"/>
    <property type="evidence" value="ECO:0007669"/>
    <property type="project" value="TreeGrafter"/>
</dbReference>
<keyword evidence="3" id="KW-1185">Reference proteome</keyword>
<dbReference type="GO" id="GO:0090730">
    <property type="term" value="C:Las1 complex"/>
    <property type="evidence" value="ECO:0007669"/>
    <property type="project" value="InterPro"/>
</dbReference>
<dbReference type="AlphaFoldDB" id="A0AAD9JKU2"/>
<accession>A0AAD9JKU2</accession>
<feature type="chain" id="PRO_5042204059" evidence="1">
    <location>
        <begin position="22"/>
        <end position="581"/>
    </location>
</feature>
<evidence type="ECO:0000256" key="1">
    <source>
        <dbReference type="SAM" id="SignalP"/>
    </source>
</evidence>
<organism evidence="2 3">
    <name type="scientific">Paralvinella palmiformis</name>
    <dbReference type="NCBI Taxonomy" id="53620"/>
    <lineage>
        <taxon>Eukaryota</taxon>
        <taxon>Metazoa</taxon>
        <taxon>Spiralia</taxon>
        <taxon>Lophotrochozoa</taxon>
        <taxon>Annelida</taxon>
        <taxon>Polychaeta</taxon>
        <taxon>Sedentaria</taxon>
        <taxon>Canalipalpata</taxon>
        <taxon>Terebellida</taxon>
        <taxon>Terebelliformia</taxon>
        <taxon>Alvinellidae</taxon>
        <taxon>Paralvinella</taxon>
    </lineage>
</organism>
<dbReference type="InterPro" id="IPR007174">
    <property type="entry name" value="Las1"/>
</dbReference>